<reference evidence="3" key="1">
    <citation type="submission" date="2025-08" db="UniProtKB">
        <authorList>
            <consortium name="RefSeq"/>
        </authorList>
    </citation>
    <scope>IDENTIFICATION</scope>
    <source>
        <tissue evidence="3">Spleen</tissue>
    </source>
</reference>
<organism evidence="2 3">
    <name type="scientific">Tursiops truncatus</name>
    <name type="common">Atlantic bottle-nosed dolphin</name>
    <name type="synonym">Delphinus truncatus</name>
    <dbReference type="NCBI Taxonomy" id="9739"/>
    <lineage>
        <taxon>Eukaryota</taxon>
        <taxon>Metazoa</taxon>
        <taxon>Chordata</taxon>
        <taxon>Craniata</taxon>
        <taxon>Vertebrata</taxon>
        <taxon>Euteleostomi</taxon>
        <taxon>Mammalia</taxon>
        <taxon>Eutheria</taxon>
        <taxon>Laurasiatheria</taxon>
        <taxon>Artiodactyla</taxon>
        <taxon>Whippomorpha</taxon>
        <taxon>Cetacea</taxon>
        <taxon>Odontoceti</taxon>
        <taxon>Delphinidae</taxon>
        <taxon>Tursiops</taxon>
    </lineage>
</organism>
<accession>A0A6J3S1W1</accession>
<protein>
    <submittedName>
        <fullName evidence="3">Uncharacterized protein LOC117313895 isoform X5</fullName>
    </submittedName>
</protein>
<sequence length="148" mass="15542">MATKRRLSGGGGATSGGGGTLPSPLSHSLAYLRRNQKGNREKRDGDQIYQKGANADGLTQICPRMAITGNNSVLRRSVIWSGDSPDSPGSLEEQPLPLAGPGPRGVGQSPEDQAWQRQAESPASVAELLFTVLPAALVRLGPCEEDQP</sequence>
<dbReference type="Proteomes" id="UP000245320">
    <property type="component" value="Chromosome 10"/>
</dbReference>
<name>A0A6J3S1W1_TURTR</name>
<evidence type="ECO:0000256" key="1">
    <source>
        <dbReference type="SAM" id="MobiDB-lite"/>
    </source>
</evidence>
<evidence type="ECO:0000313" key="2">
    <source>
        <dbReference type="Proteomes" id="UP000245320"/>
    </source>
</evidence>
<proteinExistence type="predicted"/>
<feature type="region of interest" description="Disordered" evidence="1">
    <location>
        <begin position="78"/>
        <end position="121"/>
    </location>
</feature>
<feature type="compositionally biased region" description="Gly residues" evidence="1">
    <location>
        <begin position="8"/>
        <end position="20"/>
    </location>
</feature>
<keyword evidence="2" id="KW-1185">Reference proteome</keyword>
<evidence type="ECO:0000313" key="3">
    <source>
        <dbReference type="RefSeq" id="XP_033720489.1"/>
    </source>
</evidence>
<gene>
    <name evidence="3" type="primary">LOC117313895</name>
</gene>
<dbReference type="AlphaFoldDB" id="A0A6J3S1W1"/>
<dbReference type="RefSeq" id="XP_033720489.1">
    <property type="nucleotide sequence ID" value="XM_033864598.1"/>
</dbReference>
<feature type="region of interest" description="Disordered" evidence="1">
    <location>
        <begin position="1"/>
        <end position="55"/>
    </location>
</feature>